<name>A0A1H9VUP8_9PSEU</name>
<proteinExistence type="predicted"/>
<evidence type="ECO:0000313" key="2">
    <source>
        <dbReference type="EMBL" id="SES25312.1"/>
    </source>
</evidence>
<sequence>MTHYPDLSPYSYFPSRVPMVNVGWLDPPHDFPTGPAPDELVEALWLLAEEPRNVARGLHFCGFCEGARFDDLPLGTGEIHVDAGGVRHSAPRLVGHYVRDHGYLPPQAFSDAAVGRFRDLRARTRELLETAGWVQGRSVDTSAWRRAFPSLGWHDGAERFLAEFGGLTLRGVETVVLDPLRCAGAVDLFERWKKVREVVPAGVAGDHLLGVGAGGELVALSGDGHAWMGSGSSAIRRLSEGQHLDEDDG</sequence>
<gene>
    <name evidence="2" type="ORF">SAMN04488000_119136</name>
</gene>
<dbReference type="STRING" id="65499.SAMN04488000_119136"/>
<protein>
    <submittedName>
        <fullName evidence="2">SUKH-3 immunity protein</fullName>
    </submittedName>
</protein>
<evidence type="ECO:0000259" key="1">
    <source>
        <dbReference type="Pfam" id="PF25535"/>
    </source>
</evidence>
<dbReference type="Proteomes" id="UP000199503">
    <property type="component" value="Unassembled WGS sequence"/>
</dbReference>
<dbReference type="OrthoDB" id="5523878at2"/>
<dbReference type="AlphaFoldDB" id="A0A1H9VUP8"/>
<dbReference type="EMBL" id="FOFV01000019">
    <property type="protein sequence ID" value="SES25312.1"/>
    <property type="molecule type" value="Genomic_DNA"/>
</dbReference>
<evidence type="ECO:0000313" key="3">
    <source>
        <dbReference type="Proteomes" id="UP000199503"/>
    </source>
</evidence>
<reference evidence="3" key="1">
    <citation type="submission" date="2016-10" db="EMBL/GenBank/DDBJ databases">
        <authorList>
            <person name="Varghese N."/>
            <person name="Submissions S."/>
        </authorList>
    </citation>
    <scope>NUCLEOTIDE SEQUENCE [LARGE SCALE GENOMIC DNA]</scope>
    <source>
        <strain evidence="3">DSM 44437</strain>
    </source>
</reference>
<dbReference type="RefSeq" id="WP_089923751.1">
    <property type="nucleotide sequence ID" value="NZ_FOFV01000019.1"/>
</dbReference>
<feature type="domain" description="DUF7919" evidence="1">
    <location>
        <begin position="2"/>
        <end position="113"/>
    </location>
</feature>
<keyword evidence="3" id="KW-1185">Reference proteome</keyword>
<organism evidence="2 3">
    <name type="scientific">Lentzea albida</name>
    <dbReference type="NCBI Taxonomy" id="65499"/>
    <lineage>
        <taxon>Bacteria</taxon>
        <taxon>Bacillati</taxon>
        <taxon>Actinomycetota</taxon>
        <taxon>Actinomycetes</taxon>
        <taxon>Pseudonocardiales</taxon>
        <taxon>Pseudonocardiaceae</taxon>
        <taxon>Lentzea</taxon>
    </lineage>
</organism>
<accession>A0A1H9VUP8</accession>
<dbReference type="InterPro" id="IPR057679">
    <property type="entry name" value="DUF7919"/>
</dbReference>
<dbReference type="Pfam" id="PF25535">
    <property type="entry name" value="DUF7919"/>
    <property type="match status" value="1"/>
</dbReference>